<dbReference type="InterPro" id="IPR050464">
    <property type="entry name" value="Zeta_carotene_desat/Oxidored"/>
</dbReference>
<dbReference type="GO" id="GO:0005737">
    <property type="term" value="C:cytoplasm"/>
    <property type="evidence" value="ECO:0007669"/>
    <property type="project" value="UniProtKB-SubCell"/>
</dbReference>
<evidence type="ECO:0000256" key="7">
    <source>
        <dbReference type="ARBA" id="ARBA00019046"/>
    </source>
</evidence>
<comment type="similarity">
    <text evidence="5 12">Belongs to the protoporphyrinogen/coproporphyrinogen oxidase family. Coproporphyrinogen III oxidase subfamily.</text>
</comment>
<comment type="subcellular location">
    <subcellularLocation>
        <location evidence="12">Cytoplasm</location>
    </subcellularLocation>
</comment>
<comment type="pathway">
    <text evidence="4 12">Porphyrin-containing compound metabolism; protoheme biosynthesis.</text>
</comment>
<dbReference type="UniPathway" id="UPA00252"/>
<evidence type="ECO:0000256" key="6">
    <source>
        <dbReference type="ARBA" id="ARBA00012402"/>
    </source>
</evidence>
<dbReference type="Proteomes" id="UP000182498">
    <property type="component" value="Unassembled WGS sequence"/>
</dbReference>
<feature type="domain" description="Amine oxidase" evidence="13">
    <location>
        <begin position="16"/>
        <end position="468"/>
    </location>
</feature>
<keyword evidence="15" id="KW-1185">Reference proteome</keyword>
<reference evidence="15" key="1">
    <citation type="submission" date="2015-11" db="EMBL/GenBank/DDBJ databases">
        <authorList>
            <person name="Dugat-Bony E."/>
        </authorList>
    </citation>
    <scope>NUCLEOTIDE SEQUENCE [LARGE SCALE GENOMIC DNA]</scope>
    <source>
        <strain evidence="15">Mu292</strain>
    </source>
</reference>
<dbReference type="OrthoDB" id="4496419at2"/>
<keyword evidence="10 12" id="KW-0560">Oxidoreductase</keyword>
<evidence type="ECO:0000256" key="2">
    <source>
        <dbReference type="ARBA" id="ARBA00001974"/>
    </source>
</evidence>
<dbReference type="PANTHER" id="PTHR42923:SF3">
    <property type="entry name" value="PROTOPORPHYRINOGEN OXIDASE"/>
    <property type="match status" value="1"/>
</dbReference>
<evidence type="ECO:0000313" key="15">
    <source>
        <dbReference type="Proteomes" id="UP000182498"/>
    </source>
</evidence>
<dbReference type="EC" id="1.3.3.15" evidence="6 12"/>
<accession>A0A0X2NJ79</accession>
<evidence type="ECO:0000256" key="8">
    <source>
        <dbReference type="ARBA" id="ARBA00022630"/>
    </source>
</evidence>
<evidence type="ECO:0000313" key="14">
    <source>
        <dbReference type="EMBL" id="CUU65504.1"/>
    </source>
</evidence>
<dbReference type="Gene3D" id="3.50.50.60">
    <property type="entry name" value="FAD/NAD(P)-binding domain"/>
    <property type="match status" value="1"/>
</dbReference>
<dbReference type="SUPFAM" id="SSF51905">
    <property type="entry name" value="FAD/NAD(P)-binding domain"/>
    <property type="match status" value="1"/>
</dbReference>
<proteinExistence type="inferred from homology"/>
<keyword evidence="12" id="KW-0963">Cytoplasm</keyword>
<evidence type="ECO:0000256" key="4">
    <source>
        <dbReference type="ARBA" id="ARBA00004744"/>
    </source>
</evidence>
<keyword evidence="9 12" id="KW-0274">FAD</keyword>
<dbReference type="InterPro" id="IPR036188">
    <property type="entry name" value="FAD/NAD-bd_sf"/>
</dbReference>
<protein>
    <recommendedName>
        <fullName evidence="7 12">Coproporphyrinogen III oxidase</fullName>
        <ecNumber evidence="6 12">1.3.3.15</ecNumber>
    </recommendedName>
</protein>
<comment type="function">
    <text evidence="3 12">Involved in coproporphyrin-dependent heme b biosynthesis. Catalyzes the oxidation of coproporphyrinogen III to coproporphyrin III.</text>
</comment>
<sequence>MTSPTAPTIAVIGGGVSGLTAARTLRRQLGADADILVLEAYDRLGGKLKTVDFADGPVDMGAEAFLTRRTGLAALVDELGLSAELRVPSGLHSCFYVDGQMVDAPARTIMGIPARGADVAGIVSAETAARIDAEATAEPLAWSVGDDVNVGTLVRSRYGGDAVARLVSPMLGGVYSASADSLGLRATVPALAAVFDDLASAGEPVRLSTAVSRLLAEREDAARALAATGEKPAPVFNSFVHGYRALIRALAEDADADIRLNTQVESVSRWRGRFWLEPVGEVDAVVVATPAPTAAVLLGDVAPEAGTLLGGIDLASSVVVGMRFDTDDGLPQNSGVLLGTDAPGVQAKAFTFSSRKWPHLAERGGAFVRASFGTLADASLVDADDRTLIGYAVEDLATVTGFTARPVETFVQRWWGGLPSYGEGHLDRITAVRDVLADSPRVALAGSVLQGVGVPACADSGRDAALKIIDDLSQS</sequence>
<dbReference type="NCBIfam" id="TIGR00562">
    <property type="entry name" value="proto_IX_ox"/>
    <property type="match status" value="1"/>
</dbReference>
<dbReference type="InterPro" id="IPR002937">
    <property type="entry name" value="Amino_oxidase"/>
</dbReference>
<organism evidence="14 15">
    <name type="scientific">Corynebacterium variabile</name>
    <dbReference type="NCBI Taxonomy" id="1727"/>
    <lineage>
        <taxon>Bacteria</taxon>
        <taxon>Bacillati</taxon>
        <taxon>Actinomycetota</taxon>
        <taxon>Actinomycetes</taxon>
        <taxon>Mycobacteriales</taxon>
        <taxon>Corynebacteriaceae</taxon>
        <taxon>Corynebacterium</taxon>
    </lineage>
</organism>
<evidence type="ECO:0000259" key="13">
    <source>
        <dbReference type="Pfam" id="PF01593"/>
    </source>
</evidence>
<dbReference type="SUPFAM" id="SSF54373">
    <property type="entry name" value="FAD-linked reductases, C-terminal domain"/>
    <property type="match status" value="1"/>
</dbReference>
<comment type="catalytic activity">
    <reaction evidence="1">
        <text>coproporphyrinogen III + 3 O2 = coproporphyrin III + 3 H2O2</text>
        <dbReference type="Rhea" id="RHEA:43436"/>
        <dbReference type="ChEBI" id="CHEBI:15379"/>
        <dbReference type="ChEBI" id="CHEBI:16240"/>
        <dbReference type="ChEBI" id="CHEBI:57309"/>
        <dbReference type="ChEBI" id="CHEBI:131725"/>
        <dbReference type="EC" id="1.3.3.15"/>
    </reaction>
    <physiologicalReaction direction="left-to-right" evidence="1">
        <dbReference type="Rhea" id="RHEA:43437"/>
    </physiologicalReaction>
</comment>
<gene>
    <name evidence="14" type="ORF">CVAR292_00823</name>
</gene>
<dbReference type="GO" id="GO:0006783">
    <property type="term" value="P:heme biosynthetic process"/>
    <property type="evidence" value="ECO:0007669"/>
    <property type="project" value="UniProtKB-UniRule"/>
</dbReference>
<evidence type="ECO:0000256" key="5">
    <source>
        <dbReference type="ARBA" id="ARBA00008310"/>
    </source>
</evidence>
<dbReference type="EMBL" id="FAUH01000004">
    <property type="protein sequence ID" value="CUU65504.1"/>
    <property type="molecule type" value="Genomic_DNA"/>
</dbReference>
<keyword evidence="11 12" id="KW-0350">Heme biosynthesis</keyword>
<comment type="cofactor">
    <cofactor evidence="2 12">
        <name>FAD</name>
        <dbReference type="ChEBI" id="CHEBI:57692"/>
    </cofactor>
</comment>
<dbReference type="InterPro" id="IPR004572">
    <property type="entry name" value="Protoporphyrinogen_oxidase"/>
</dbReference>
<evidence type="ECO:0000256" key="10">
    <source>
        <dbReference type="ARBA" id="ARBA00023002"/>
    </source>
</evidence>
<name>A0A0X2NJ79_9CORY</name>
<dbReference type="GO" id="GO:0004729">
    <property type="term" value="F:oxygen-dependent protoporphyrinogen oxidase activity"/>
    <property type="evidence" value="ECO:0007669"/>
    <property type="project" value="UniProtKB-UniRule"/>
</dbReference>
<dbReference type="PANTHER" id="PTHR42923">
    <property type="entry name" value="PROTOPORPHYRINOGEN OXIDASE"/>
    <property type="match status" value="1"/>
</dbReference>
<dbReference type="Pfam" id="PF01593">
    <property type="entry name" value="Amino_oxidase"/>
    <property type="match status" value="1"/>
</dbReference>
<dbReference type="Gene3D" id="3.90.660.20">
    <property type="entry name" value="Protoporphyrinogen oxidase, mitochondrial, domain 2"/>
    <property type="match status" value="1"/>
</dbReference>
<evidence type="ECO:0000256" key="11">
    <source>
        <dbReference type="ARBA" id="ARBA00023133"/>
    </source>
</evidence>
<dbReference type="Gene3D" id="1.10.3110.10">
    <property type="entry name" value="protoporphyrinogen ix oxidase, domain 3"/>
    <property type="match status" value="1"/>
</dbReference>
<dbReference type="AlphaFoldDB" id="A0A0X2NJ79"/>
<evidence type="ECO:0000256" key="3">
    <source>
        <dbReference type="ARBA" id="ARBA00002185"/>
    </source>
</evidence>
<keyword evidence="8 12" id="KW-0285">Flavoprotein</keyword>
<evidence type="ECO:0000256" key="9">
    <source>
        <dbReference type="ARBA" id="ARBA00022827"/>
    </source>
</evidence>
<evidence type="ECO:0000256" key="12">
    <source>
        <dbReference type="RuleBase" id="RU364052"/>
    </source>
</evidence>
<evidence type="ECO:0000256" key="1">
    <source>
        <dbReference type="ARBA" id="ARBA00001755"/>
    </source>
</evidence>